<feature type="non-terminal residue" evidence="2">
    <location>
        <position position="169"/>
    </location>
</feature>
<comment type="caution">
    <text evidence="2">The sequence shown here is derived from an EMBL/GenBank/DDBJ whole genome shotgun (WGS) entry which is preliminary data.</text>
</comment>
<protein>
    <submittedName>
        <fullName evidence="2">AGAP010880-PB</fullName>
    </submittedName>
</protein>
<reference evidence="2" key="5">
    <citation type="submission" date="2011-05" db="EMBL/GenBank/DDBJ databases">
        <authorList>
            <consortium name="VectorBase"/>
        </authorList>
    </citation>
    <scope>NUCLEOTIDE SEQUENCE</scope>
    <source>
        <strain evidence="2">PEST</strain>
    </source>
</reference>
<evidence type="ECO:0000313" key="2">
    <source>
        <dbReference type="EMBL" id="EAL41477.2"/>
    </source>
</evidence>
<gene>
    <name evidence="2" type="ORF">AgaP_AGAP010880</name>
</gene>
<feature type="compositionally biased region" description="Basic residues" evidence="1">
    <location>
        <begin position="107"/>
        <end position="117"/>
    </location>
</feature>
<organism evidence="2">
    <name type="scientific">Anopheles gambiae</name>
    <name type="common">African malaria mosquito</name>
    <dbReference type="NCBI Taxonomy" id="7165"/>
    <lineage>
        <taxon>Eukaryota</taxon>
        <taxon>Metazoa</taxon>
        <taxon>Ecdysozoa</taxon>
        <taxon>Arthropoda</taxon>
        <taxon>Hexapoda</taxon>
        <taxon>Insecta</taxon>
        <taxon>Pterygota</taxon>
        <taxon>Neoptera</taxon>
        <taxon>Endopterygota</taxon>
        <taxon>Diptera</taxon>
        <taxon>Nematocera</taxon>
        <taxon>Culicoidea</taxon>
        <taxon>Culicidae</taxon>
        <taxon>Anophelinae</taxon>
        <taxon>Anopheles</taxon>
    </lineage>
</organism>
<evidence type="ECO:0000256" key="1">
    <source>
        <dbReference type="SAM" id="MobiDB-lite"/>
    </source>
</evidence>
<accession>Q5TVR8</accession>
<feature type="compositionally biased region" description="Low complexity" evidence="1">
    <location>
        <begin position="92"/>
        <end position="106"/>
    </location>
</feature>
<reference evidence="2" key="2">
    <citation type="submission" date="2002-03" db="EMBL/GenBank/DDBJ databases">
        <authorList>
            <consortium name="The Anopheles Genome Sequencing Consortium"/>
        </authorList>
    </citation>
    <scope>NUCLEOTIDE SEQUENCE</scope>
    <source>
        <strain evidence="2">PEST</strain>
    </source>
</reference>
<proteinExistence type="predicted"/>
<reference evidence="2" key="4">
    <citation type="journal article" date="2007" name="Genome Biol.">
        <title>Update of the Anopheles gambiae PEST genome assembly.</title>
        <authorList>
            <person name="Sharakhova M.V."/>
            <person name="Hammond M.P."/>
            <person name="Lobo N.F."/>
            <person name="Krzywinski J."/>
            <person name="Unger M.F."/>
            <person name="Hillenmeyer M.E."/>
            <person name="Bruggner R.V."/>
            <person name="Birney E."/>
            <person name="Collins F.H."/>
        </authorList>
    </citation>
    <scope>NUCLEOTIDE SEQUENCE</scope>
    <source>
        <strain evidence="2">PEST</strain>
    </source>
</reference>
<dbReference type="AlphaFoldDB" id="Q5TVR8"/>
<feature type="region of interest" description="Disordered" evidence="1">
    <location>
        <begin position="90"/>
        <end position="154"/>
    </location>
</feature>
<dbReference type="EMBL" id="AAAB01008823">
    <property type="protein sequence ID" value="EAL41477.2"/>
    <property type="molecule type" value="Genomic_DNA"/>
</dbReference>
<reference evidence="2" key="1">
    <citation type="journal article" date="2002" name="Science">
        <title>The genome sequence of the malaria mosquito Anopheles gambiae.</title>
        <authorList>
            <person name="Holt R.A."/>
            <person name="Subramanian G.M."/>
            <person name="Halpern A."/>
            <person name="Sutton G.G."/>
            <person name="Charlab R."/>
            <person name="Nusskern D.R."/>
            <person name="Wincker P."/>
            <person name="Clark A.G."/>
            <person name="Ribeiro J.M."/>
            <person name="Wides R."/>
            <person name="Salzberg S.L."/>
            <person name="Loftus B."/>
            <person name="Yandell M."/>
            <person name="Majoros W.H."/>
            <person name="Rusch D.B."/>
            <person name="Lai Z."/>
            <person name="Kraft C.L."/>
            <person name="Abril J.F."/>
            <person name="Anthouard V."/>
            <person name="Arensburger P."/>
            <person name="Atkinson P.W."/>
            <person name="Baden H."/>
            <person name="de Berardinis V."/>
            <person name="Baldwin D."/>
            <person name="Benes V."/>
            <person name="Biedler J."/>
            <person name="Blass C."/>
            <person name="Bolanos R."/>
            <person name="Boscus D."/>
            <person name="Barnstead M."/>
            <person name="Cai S."/>
            <person name="Center A."/>
            <person name="Chaturverdi K."/>
            <person name="Christophides G.K."/>
            <person name="Chrystal M.A."/>
            <person name="Clamp M."/>
            <person name="Cravchik A."/>
            <person name="Curwen V."/>
            <person name="Dana A."/>
            <person name="Delcher A."/>
            <person name="Dew I."/>
            <person name="Evans C.A."/>
            <person name="Flanigan M."/>
            <person name="Grundschober-Freimoser A."/>
            <person name="Friedli L."/>
            <person name="Gu Z."/>
            <person name="Guan P."/>
            <person name="Guigo R."/>
            <person name="Hillenmeyer M.E."/>
            <person name="Hladun S.L."/>
            <person name="Hogan J.R."/>
            <person name="Hong Y.S."/>
            <person name="Hoover J."/>
            <person name="Jaillon O."/>
            <person name="Ke Z."/>
            <person name="Kodira C."/>
            <person name="Kokoza E."/>
            <person name="Koutsos A."/>
            <person name="Letunic I."/>
            <person name="Levitsky A."/>
            <person name="Liang Y."/>
            <person name="Lin J.J."/>
            <person name="Lobo N.F."/>
            <person name="Lopez J.R."/>
            <person name="Malek J.A."/>
            <person name="McIntosh T.C."/>
            <person name="Meister S."/>
            <person name="Miller J."/>
            <person name="Mobarry C."/>
            <person name="Mongin E."/>
            <person name="Murphy S.D."/>
            <person name="O'Brochta D.A."/>
            <person name="Pfannkoch C."/>
            <person name="Qi R."/>
            <person name="Regier M.A."/>
            <person name="Remington K."/>
            <person name="Shao H."/>
            <person name="Sharakhova M.V."/>
            <person name="Sitter C.D."/>
            <person name="Shetty J."/>
            <person name="Smith T.J."/>
            <person name="Strong R."/>
            <person name="Sun J."/>
            <person name="Thomasova D."/>
            <person name="Ton L.Q."/>
            <person name="Topalis P."/>
            <person name="Tu Z."/>
            <person name="Unger M.F."/>
            <person name="Walenz B."/>
            <person name="Wang A."/>
            <person name="Wang J."/>
            <person name="Wang M."/>
            <person name="Wang X."/>
            <person name="Woodford K.J."/>
            <person name="Wortman J.R."/>
            <person name="Wu M."/>
            <person name="Yao A."/>
            <person name="Zdobnov E.M."/>
            <person name="Zhang H."/>
            <person name="Zhao Q."/>
            <person name="Zhao S."/>
            <person name="Zhu S.C."/>
            <person name="Zhimulev I."/>
            <person name="Coluzzi M."/>
            <person name="della Torre A."/>
            <person name="Roth C.W."/>
            <person name="Louis C."/>
            <person name="Kalush F."/>
            <person name="Mural R.J."/>
            <person name="Myers E.W."/>
            <person name="Adams M.D."/>
            <person name="Smith H.O."/>
            <person name="Broder S."/>
            <person name="Gardner M.J."/>
            <person name="Fraser C.M."/>
            <person name="Birney E."/>
            <person name="Bork P."/>
            <person name="Brey P.T."/>
            <person name="Venter J.C."/>
            <person name="Weissenbach J."/>
            <person name="Kafatos F.C."/>
            <person name="Collins F.H."/>
            <person name="Hoffman S.L."/>
        </authorList>
    </citation>
    <scope>NUCLEOTIDE SEQUENCE [LARGE SCALE GENOMIC DNA]</scope>
    <source>
        <strain evidence="2">PEST</strain>
    </source>
</reference>
<name>Q5TVR8_ANOGA</name>
<reference evidence="2" key="3">
    <citation type="journal article" date="2004" name="Trends Parasitol.">
        <title>The Anopheles gambiae genome: an update.</title>
        <authorList>
            <person name="Mongin E."/>
            <person name="Louis C."/>
            <person name="Holt R.A."/>
            <person name="Birney E."/>
            <person name="Collins F.H."/>
        </authorList>
    </citation>
    <scope>NUCLEOTIDE SEQUENCE</scope>
    <source>
        <strain evidence="2">PEST</strain>
    </source>
</reference>
<dbReference type="HOGENOM" id="CLU_1582496_0_0_1"/>
<sequence>MKPSFKNGKFATSIYEKCLCQKNGISRHRRSVLISTCAHKASFRRISKYSPTRTITGSGSTACTIPPSRSSDAGRLSMLPCWPSSRTVAPCSRSSPHRSLPLLQSRPRPHRRRRPSPKVRACCSMTLASQRNRLQERRRRPTAPAMNAATHCSGLPHWPSIRTTTWPSH</sequence>